<dbReference type="PANTHER" id="PTHR43071:SF1">
    <property type="entry name" value="2-AMINO-4-HYDROXY-6-HYDROXYMETHYLDIHYDROPTERIDINE PYROPHOSPHOKINASE"/>
    <property type="match status" value="1"/>
</dbReference>
<evidence type="ECO:0000256" key="4">
    <source>
        <dbReference type="ARBA" id="ARBA00016218"/>
    </source>
</evidence>
<dbReference type="eggNOG" id="COG0801">
    <property type="taxonomic scope" value="Bacteria"/>
</dbReference>
<evidence type="ECO:0000256" key="5">
    <source>
        <dbReference type="ARBA" id="ARBA00022679"/>
    </source>
</evidence>
<dbReference type="UniPathway" id="UPA00077">
    <property type="reaction ID" value="UER00155"/>
</dbReference>
<gene>
    <name evidence="14" type="ordered locus">Palpr_0425</name>
</gene>
<organism evidence="14 15">
    <name type="scientific">Paludibacter propionicigenes (strain DSM 17365 / JCM 13257 / WB4)</name>
    <dbReference type="NCBI Taxonomy" id="694427"/>
    <lineage>
        <taxon>Bacteria</taxon>
        <taxon>Pseudomonadati</taxon>
        <taxon>Bacteroidota</taxon>
        <taxon>Bacteroidia</taxon>
        <taxon>Bacteroidales</taxon>
        <taxon>Paludibacteraceae</taxon>
        <taxon>Paludibacter</taxon>
    </lineage>
</organism>
<accession>E4T1J1</accession>
<dbReference type="OrthoDB" id="1122272at2"/>
<dbReference type="EMBL" id="CP002345">
    <property type="protein sequence ID" value="ADQ78585.1"/>
    <property type="molecule type" value="Genomic_DNA"/>
</dbReference>
<dbReference type="Proteomes" id="UP000008718">
    <property type="component" value="Chromosome"/>
</dbReference>
<protein>
    <recommendedName>
        <fullName evidence="4">2-amino-4-hydroxy-6-hydroxymethyldihydropteridine pyrophosphokinase</fullName>
        <ecNumber evidence="3">2.7.6.3</ecNumber>
    </recommendedName>
    <alternativeName>
        <fullName evidence="11">6-hydroxymethyl-7,8-dihydropterin pyrophosphokinase</fullName>
    </alternativeName>
    <alternativeName>
        <fullName evidence="12">7,8-dihydro-6-hydroxymethylpterin-pyrophosphokinase</fullName>
    </alternativeName>
</protein>
<keyword evidence="5" id="KW-0808">Transferase</keyword>
<keyword evidence="7 14" id="KW-0418">Kinase</keyword>
<sequence length="122" mass="13936">MNTAIIMLGSNVNAEVNIELAKEKLSLEFDIEKESACIISKPFGSHYVSDFCNKAVKLLSAETKEETIYMFKSIETELGRNPQSKESGIIPIDIDLIFWNDVQVHPDYDRFDFVKKCIDEIK</sequence>
<evidence type="ECO:0000259" key="13">
    <source>
        <dbReference type="Pfam" id="PF01288"/>
    </source>
</evidence>
<proteinExistence type="inferred from homology"/>
<keyword evidence="9" id="KW-0289">Folate biosynthesis</keyword>
<dbReference type="Gene3D" id="3.30.70.560">
    <property type="entry name" value="7,8-Dihydro-6-hydroxymethylpterin-pyrophosphokinase HPPK"/>
    <property type="match status" value="1"/>
</dbReference>
<dbReference type="RefSeq" id="WP_013443954.1">
    <property type="nucleotide sequence ID" value="NC_014734.1"/>
</dbReference>
<evidence type="ECO:0000256" key="1">
    <source>
        <dbReference type="ARBA" id="ARBA00005051"/>
    </source>
</evidence>
<comment type="function">
    <text evidence="10">Catalyzes the transfer of pyrophosphate from adenosine triphosphate (ATP) to 6-hydroxymethyl-7,8-dihydropterin, an enzymatic step in folate biosynthesis pathway.</text>
</comment>
<keyword evidence="6" id="KW-0547">Nucleotide-binding</keyword>
<dbReference type="InterPro" id="IPR035907">
    <property type="entry name" value="Hppk_sf"/>
</dbReference>
<keyword evidence="15" id="KW-1185">Reference proteome</keyword>
<dbReference type="InterPro" id="IPR000550">
    <property type="entry name" value="Hppk"/>
</dbReference>
<reference evidence="14 15" key="2">
    <citation type="journal article" date="2011" name="Stand. Genomic Sci.">
        <title>Complete genome sequence of Paludibacter propionicigenes type strain (WB4).</title>
        <authorList>
            <person name="Gronow S."/>
            <person name="Munk C."/>
            <person name="Lapidus A."/>
            <person name="Nolan M."/>
            <person name="Lucas S."/>
            <person name="Hammon N."/>
            <person name="Deshpande S."/>
            <person name="Cheng J.F."/>
            <person name="Tapia R."/>
            <person name="Han C."/>
            <person name="Goodwin L."/>
            <person name="Pitluck S."/>
            <person name="Liolios K."/>
            <person name="Ivanova N."/>
            <person name="Mavromatis K."/>
            <person name="Mikhailova N."/>
            <person name="Pati A."/>
            <person name="Chen A."/>
            <person name="Palaniappan K."/>
            <person name="Land M."/>
            <person name="Hauser L."/>
            <person name="Chang Y.J."/>
            <person name="Jeffries C.D."/>
            <person name="Brambilla E."/>
            <person name="Rohde M."/>
            <person name="Goker M."/>
            <person name="Detter J.C."/>
            <person name="Woyke T."/>
            <person name="Bristow J."/>
            <person name="Eisen J.A."/>
            <person name="Markowitz V."/>
            <person name="Hugenholtz P."/>
            <person name="Kyrpides N.C."/>
            <person name="Klenk H.P."/>
        </authorList>
    </citation>
    <scope>NUCLEOTIDE SEQUENCE [LARGE SCALE GENOMIC DNA]</scope>
    <source>
        <strain evidence="15">DSM 17365 / JCM 13257 / WB4</strain>
    </source>
</reference>
<dbReference type="GO" id="GO:0046654">
    <property type="term" value="P:tetrahydrofolate biosynthetic process"/>
    <property type="evidence" value="ECO:0007669"/>
    <property type="project" value="UniProtKB-UniPathway"/>
</dbReference>
<dbReference type="PANTHER" id="PTHR43071">
    <property type="entry name" value="2-AMINO-4-HYDROXY-6-HYDROXYMETHYLDIHYDROPTERIDINE PYROPHOSPHOKINASE"/>
    <property type="match status" value="1"/>
</dbReference>
<evidence type="ECO:0000256" key="11">
    <source>
        <dbReference type="ARBA" id="ARBA00029766"/>
    </source>
</evidence>
<dbReference type="STRING" id="694427.Palpr_0425"/>
<evidence type="ECO:0000256" key="3">
    <source>
        <dbReference type="ARBA" id="ARBA00013253"/>
    </source>
</evidence>
<dbReference type="GO" id="GO:0016301">
    <property type="term" value="F:kinase activity"/>
    <property type="evidence" value="ECO:0007669"/>
    <property type="project" value="UniProtKB-KW"/>
</dbReference>
<evidence type="ECO:0000256" key="8">
    <source>
        <dbReference type="ARBA" id="ARBA00022840"/>
    </source>
</evidence>
<keyword evidence="8" id="KW-0067">ATP-binding</keyword>
<dbReference type="KEGG" id="ppn:Palpr_0425"/>
<reference key="1">
    <citation type="submission" date="2010-11" db="EMBL/GenBank/DDBJ databases">
        <title>The complete genome of Paludibacter propionicigenes DSM 17365.</title>
        <authorList>
            <consortium name="US DOE Joint Genome Institute (JGI-PGF)"/>
            <person name="Lucas S."/>
            <person name="Copeland A."/>
            <person name="Lapidus A."/>
            <person name="Bruce D."/>
            <person name="Goodwin L."/>
            <person name="Pitluck S."/>
            <person name="Kyrpides N."/>
            <person name="Mavromatis K."/>
            <person name="Ivanova N."/>
            <person name="Munk A.C."/>
            <person name="Brettin T."/>
            <person name="Detter J.C."/>
            <person name="Han C."/>
            <person name="Tapia R."/>
            <person name="Land M."/>
            <person name="Hauser L."/>
            <person name="Markowitz V."/>
            <person name="Cheng J.-F."/>
            <person name="Hugenholtz P."/>
            <person name="Woyke T."/>
            <person name="Wu D."/>
            <person name="Gronow S."/>
            <person name="Wellnitz S."/>
            <person name="Brambilla E."/>
            <person name="Klenk H.-P."/>
            <person name="Eisen J.A."/>
        </authorList>
    </citation>
    <scope>NUCLEOTIDE SEQUENCE</scope>
    <source>
        <strain>WB4</strain>
    </source>
</reference>
<evidence type="ECO:0000313" key="15">
    <source>
        <dbReference type="Proteomes" id="UP000008718"/>
    </source>
</evidence>
<dbReference type="EC" id="2.7.6.3" evidence="3"/>
<feature type="domain" description="7,8-dihydro-6-hydroxymethylpterin-pyrophosphokinase" evidence="13">
    <location>
        <begin position="6"/>
        <end position="121"/>
    </location>
</feature>
<dbReference type="HOGENOM" id="CLU_097916_4_1_10"/>
<dbReference type="GO" id="GO:0005524">
    <property type="term" value="F:ATP binding"/>
    <property type="evidence" value="ECO:0007669"/>
    <property type="project" value="UniProtKB-KW"/>
</dbReference>
<evidence type="ECO:0000256" key="7">
    <source>
        <dbReference type="ARBA" id="ARBA00022777"/>
    </source>
</evidence>
<evidence type="ECO:0000256" key="9">
    <source>
        <dbReference type="ARBA" id="ARBA00022909"/>
    </source>
</evidence>
<evidence type="ECO:0000256" key="6">
    <source>
        <dbReference type="ARBA" id="ARBA00022741"/>
    </source>
</evidence>
<comment type="pathway">
    <text evidence="1">Cofactor biosynthesis; tetrahydrofolate biosynthesis; 2-amino-4-hydroxy-6-hydroxymethyl-7,8-dihydropteridine diphosphate from 7,8-dihydroneopterin triphosphate: step 4/4.</text>
</comment>
<evidence type="ECO:0000256" key="10">
    <source>
        <dbReference type="ARBA" id="ARBA00029409"/>
    </source>
</evidence>
<dbReference type="GO" id="GO:0046656">
    <property type="term" value="P:folic acid biosynthetic process"/>
    <property type="evidence" value="ECO:0007669"/>
    <property type="project" value="UniProtKB-KW"/>
</dbReference>
<evidence type="ECO:0000313" key="14">
    <source>
        <dbReference type="EMBL" id="ADQ78585.1"/>
    </source>
</evidence>
<dbReference type="AlphaFoldDB" id="E4T1J1"/>
<evidence type="ECO:0000256" key="2">
    <source>
        <dbReference type="ARBA" id="ARBA00005810"/>
    </source>
</evidence>
<evidence type="ECO:0000256" key="12">
    <source>
        <dbReference type="ARBA" id="ARBA00033413"/>
    </source>
</evidence>
<dbReference type="GO" id="GO:0003848">
    <property type="term" value="F:2-amino-4-hydroxy-6-hydroxymethyldihydropteridine diphosphokinase activity"/>
    <property type="evidence" value="ECO:0007669"/>
    <property type="project" value="UniProtKB-EC"/>
</dbReference>
<dbReference type="SUPFAM" id="SSF55083">
    <property type="entry name" value="6-hydroxymethyl-7,8-dihydropterin pyrophosphokinase, HPPK"/>
    <property type="match status" value="1"/>
</dbReference>
<comment type="similarity">
    <text evidence="2">Belongs to the HPPK family.</text>
</comment>
<name>E4T1J1_PALPW</name>
<dbReference type="Pfam" id="PF01288">
    <property type="entry name" value="HPPK"/>
    <property type="match status" value="1"/>
</dbReference>